<accession>A0ABR4D063</accession>
<feature type="region of interest" description="Disordered" evidence="1">
    <location>
        <begin position="24"/>
        <end position="168"/>
    </location>
</feature>
<dbReference type="EMBL" id="JAZHXI010000002">
    <property type="protein sequence ID" value="KAL2074776.1"/>
    <property type="molecule type" value="Genomic_DNA"/>
</dbReference>
<dbReference type="PANTHER" id="PTHR34693">
    <property type="entry name" value="PROTEIN PAR32"/>
    <property type="match status" value="1"/>
</dbReference>
<dbReference type="InterPro" id="IPR053203">
    <property type="entry name" value="Cisplatin_resist-associated"/>
</dbReference>
<feature type="compositionally biased region" description="Basic and acidic residues" evidence="1">
    <location>
        <begin position="125"/>
        <end position="168"/>
    </location>
</feature>
<dbReference type="Proteomes" id="UP001595075">
    <property type="component" value="Unassembled WGS sequence"/>
</dbReference>
<name>A0ABR4D063_9HELO</name>
<dbReference type="InterPro" id="IPR022024">
    <property type="entry name" value="DUF3602"/>
</dbReference>
<dbReference type="Pfam" id="PF12223">
    <property type="entry name" value="DUF3602"/>
    <property type="match status" value="1"/>
</dbReference>
<gene>
    <name evidence="2" type="ORF">VTL71DRAFT_8555</name>
</gene>
<comment type="caution">
    <text evidence="2">The sequence shown here is derived from an EMBL/GenBank/DDBJ whole genome shotgun (WGS) entry which is preliminary data.</text>
</comment>
<evidence type="ECO:0000313" key="2">
    <source>
        <dbReference type="EMBL" id="KAL2074776.1"/>
    </source>
</evidence>
<feature type="compositionally biased region" description="Low complexity" evidence="1">
    <location>
        <begin position="32"/>
        <end position="51"/>
    </location>
</feature>
<sequence>MSDAYRKVGRGGAGNYYSKQDIADATKNANDTSSLPTTNPSSTPSASTNKPAPTPEYLHTGRGGAGNFIQPSTLQSSGLKQTSEDMHSTETTRPSEAPEQRVMGSSKPNYRGGRGGAGNYYDDGEEKRRIEEERELEEKRKVELAGRVEEDVERGLRRPERAYGGEGK</sequence>
<feature type="compositionally biased region" description="Polar residues" evidence="1">
    <location>
        <begin position="69"/>
        <end position="81"/>
    </location>
</feature>
<reference evidence="2 3" key="1">
    <citation type="journal article" date="2024" name="Commun. Biol.">
        <title>Comparative genomic analysis of thermophilic fungi reveals convergent evolutionary adaptations and gene losses.</title>
        <authorList>
            <person name="Steindorff A.S."/>
            <person name="Aguilar-Pontes M.V."/>
            <person name="Robinson A.J."/>
            <person name="Andreopoulos B."/>
            <person name="LaButti K."/>
            <person name="Kuo A."/>
            <person name="Mondo S."/>
            <person name="Riley R."/>
            <person name="Otillar R."/>
            <person name="Haridas S."/>
            <person name="Lipzen A."/>
            <person name="Grimwood J."/>
            <person name="Schmutz J."/>
            <person name="Clum A."/>
            <person name="Reid I.D."/>
            <person name="Moisan M.C."/>
            <person name="Butler G."/>
            <person name="Nguyen T.T.M."/>
            <person name="Dewar K."/>
            <person name="Conant G."/>
            <person name="Drula E."/>
            <person name="Henrissat B."/>
            <person name="Hansel C."/>
            <person name="Singer S."/>
            <person name="Hutchinson M.I."/>
            <person name="de Vries R.P."/>
            <person name="Natvig D.O."/>
            <person name="Powell A.J."/>
            <person name="Tsang A."/>
            <person name="Grigoriev I.V."/>
        </authorList>
    </citation>
    <scope>NUCLEOTIDE SEQUENCE [LARGE SCALE GENOMIC DNA]</scope>
    <source>
        <strain evidence="2 3">CBS 494.80</strain>
    </source>
</reference>
<organism evidence="2 3">
    <name type="scientific">Oculimacula yallundae</name>
    <dbReference type="NCBI Taxonomy" id="86028"/>
    <lineage>
        <taxon>Eukaryota</taxon>
        <taxon>Fungi</taxon>
        <taxon>Dikarya</taxon>
        <taxon>Ascomycota</taxon>
        <taxon>Pezizomycotina</taxon>
        <taxon>Leotiomycetes</taxon>
        <taxon>Helotiales</taxon>
        <taxon>Ploettnerulaceae</taxon>
        <taxon>Oculimacula</taxon>
    </lineage>
</organism>
<evidence type="ECO:0000313" key="3">
    <source>
        <dbReference type="Proteomes" id="UP001595075"/>
    </source>
</evidence>
<dbReference type="PANTHER" id="PTHR34693:SF5">
    <property type="match status" value="1"/>
</dbReference>
<evidence type="ECO:0000256" key="1">
    <source>
        <dbReference type="SAM" id="MobiDB-lite"/>
    </source>
</evidence>
<proteinExistence type="predicted"/>
<keyword evidence="3" id="KW-1185">Reference proteome</keyword>
<protein>
    <submittedName>
        <fullName evidence="2">Uncharacterized protein</fullName>
    </submittedName>
</protein>